<dbReference type="SUPFAM" id="SSF47413">
    <property type="entry name" value="lambda repressor-like DNA-binding domains"/>
    <property type="match status" value="1"/>
</dbReference>
<dbReference type="Gene3D" id="1.10.260.40">
    <property type="entry name" value="lambda repressor-like DNA-binding domains"/>
    <property type="match status" value="1"/>
</dbReference>
<dbReference type="Pfam" id="PF01381">
    <property type="entry name" value="HTH_3"/>
    <property type="match status" value="1"/>
</dbReference>
<feature type="domain" description="HTH cro/C1-type" evidence="4">
    <location>
        <begin position="13"/>
        <end position="67"/>
    </location>
</feature>
<organism evidence="5 6">
    <name type="scientific">Microbacterium terregens</name>
    <dbReference type="NCBI Taxonomy" id="69363"/>
    <lineage>
        <taxon>Bacteria</taxon>
        <taxon>Bacillati</taxon>
        <taxon>Actinomycetota</taxon>
        <taxon>Actinomycetes</taxon>
        <taxon>Micrococcales</taxon>
        <taxon>Microbacteriaceae</taxon>
        <taxon>Microbacterium</taxon>
    </lineage>
</organism>
<dbReference type="CDD" id="cd00093">
    <property type="entry name" value="HTH_XRE"/>
    <property type="match status" value="1"/>
</dbReference>
<dbReference type="Proteomes" id="UP001589611">
    <property type="component" value="Unassembled WGS sequence"/>
</dbReference>
<name>A0ABV5SWI2_9MICO</name>
<dbReference type="RefSeq" id="WP_344711096.1">
    <property type="nucleotide sequence ID" value="NZ_BAAAWH010000001.1"/>
</dbReference>
<accession>A0ABV5SWI2</accession>
<evidence type="ECO:0000313" key="5">
    <source>
        <dbReference type="EMBL" id="MFB9644522.1"/>
    </source>
</evidence>
<dbReference type="SMART" id="SM00530">
    <property type="entry name" value="HTH_XRE"/>
    <property type="match status" value="1"/>
</dbReference>
<dbReference type="EMBL" id="JBHMBE010000001">
    <property type="protein sequence ID" value="MFB9644522.1"/>
    <property type="molecule type" value="Genomic_DNA"/>
</dbReference>
<dbReference type="InterPro" id="IPR050807">
    <property type="entry name" value="TransReg_Diox_bact_type"/>
</dbReference>
<comment type="caution">
    <text evidence="5">The sequence shown here is derived from an EMBL/GenBank/DDBJ whole genome shotgun (WGS) entry which is preliminary data.</text>
</comment>
<keyword evidence="6" id="KW-1185">Reference proteome</keyword>
<keyword evidence="3" id="KW-0804">Transcription</keyword>
<evidence type="ECO:0000256" key="2">
    <source>
        <dbReference type="ARBA" id="ARBA00023125"/>
    </source>
</evidence>
<dbReference type="PROSITE" id="PS50943">
    <property type="entry name" value="HTH_CROC1"/>
    <property type="match status" value="1"/>
</dbReference>
<reference evidence="5 6" key="1">
    <citation type="submission" date="2024-09" db="EMBL/GenBank/DDBJ databases">
        <authorList>
            <person name="Sun Q."/>
            <person name="Mori K."/>
        </authorList>
    </citation>
    <scope>NUCLEOTIDE SEQUENCE [LARGE SCALE GENOMIC DNA]</scope>
    <source>
        <strain evidence="5 6">JCM 1342</strain>
    </source>
</reference>
<evidence type="ECO:0000313" key="6">
    <source>
        <dbReference type="Proteomes" id="UP001589611"/>
    </source>
</evidence>
<proteinExistence type="predicted"/>
<sequence>MTDGLTERLAGRVAAYRADRGLSQERLAEHAGLHRTYVGQIERGTANASLAAVEKIAAALEIDTDRLLCSGGLNG</sequence>
<gene>
    <name evidence="5" type="ORF">ACFFPJ_01780</name>
</gene>
<evidence type="ECO:0000256" key="1">
    <source>
        <dbReference type="ARBA" id="ARBA00023015"/>
    </source>
</evidence>
<dbReference type="PANTHER" id="PTHR46797:SF23">
    <property type="entry name" value="HTH-TYPE TRANSCRIPTIONAL REGULATOR SUTR"/>
    <property type="match status" value="1"/>
</dbReference>
<evidence type="ECO:0000259" key="4">
    <source>
        <dbReference type="PROSITE" id="PS50943"/>
    </source>
</evidence>
<dbReference type="PANTHER" id="PTHR46797">
    <property type="entry name" value="HTH-TYPE TRANSCRIPTIONAL REGULATOR"/>
    <property type="match status" value="1"/>
</dbReference>
<dbReference type="InterPro" id="IPR001387">
    <property type="entry name" value="Cro/C1-type_HTH"/>
</dbReference>
<keyword evidence="1" id="KW-0805">Transcription regulation</keyword>
<keyword evidence="2" id="KW-0238">DNA-binding</keyword>
<dbReference type="InterPro" id="IPR010982">
    <property type="entry name" value="Lambda_DNA-bd_dom_sf"/>
</dbReference>
<protein>
    <submittedName>
        <fullName evidence="5">Helix-turn-helix domain-containing protein</fullName>
    </submittedName>
</protein>
<evidence type="ECO:0000256" key="3">
    <source>
        <dbReference type="ARBA" id="ARBA00023163"/>
    </source>
</evidence>